<sequence length="725" mass="77472">MSGRRRVKNVAYDEDEWGYGDDDDYDYWDEDDQGRGDSCRASTSSYSKKKNDKPSCRGGGAQAAASAKHERPALRGGQAGRSTGMTTSTQKLDKHGGGTGSTCSSSLVTSRGGTPGMKAGGSEHVRGPIRQKDTFENAGSDLVKKPHEATSCSQTKTKDTASKGGLNEATHKVTGSTSTLSSSSSSNSSASLDDSPDLSEVPEISKASPTTHRHATAARDSLCLVVIGHVDAGKSTLVGQLLLATGAVGERAVQKMKKLSGEAGKSSFFLAWLCDEGEDERERGVTIDISVRAILTKNKGRRLVLVDAPGHREFVCSMLAGAALADVALLVIDAPSFEVGLRGQTKEHLLVVRCLGIQHFVVALNKMDEVGWSKETYDVIVTRLRDYMTGPEIGCSASRITFVPVSAFTGVNVVRNEAAEDVNLDCVKDGMYLRGKKGVGNGRSHHSKDQMGKEEALAEKTVEREHLKILRTWWTGPSLLEALEDVELHNDGNVERQRSAEEPLVAVVSDAWSPSASASDLHVSLKILRGEVRTGETVIGMPENTPLVCRSLHTFGENYDTCVAGDYVERAVLSPAGNRNSSDAPLEVGVGSVLCEKGHLLPASTCFLSRLMVFQTDLPLVQGRQLVAYIHMFSGPCAIKKVVGAVDKKTGELLKKSKSQEKGFVCAALGRGMMGLVEIETAARVCVQPRERTTGGDQPTSVLSRIILREGGRTVAAGVILSTVN</sequence>
<feature type="compositionally biased region" description="Low complexity" evidence="4">
    <location>
        <begin position="101"/>
        <end position="112"/>
    </location>
</feature>
<evidence type="ECO:0000256" key="4">
    <source>
        <dbReference type="SAM" id="MobiDB-lite"/>
    </source>
</evidence>
<dbReference type="InterPro" id="IPR027417">
    <property type="entry name" value="P-loop_NTPase"/>
</dbReference>
<comment type="similarity">
    <text evidence="1">Belongs to the TRAFAC class translation factor GTPase superfamily. Classic translation factor GTPase family. EF-Tu/EF-1A subfamily.</text>
</comment>
<dbReference type="GO" id="GO:0003924">
    <property type="term" value="F:GTPase activity"/>
    <property type="evidence" value="ECO:0007669"/>
    <property type="project" value="InterPro"/>
</dbReference>
<dbReference type="PROSITE" id="PS51722">
    <property type="entry name" value="G_TR_2"/>
    <property type="match status" value="1"/>
</dbReference>
<dbReference type="GeneID" id="94424220"/>
<dbReference type="AlphaFoldDB" id="A0A2C6LF73"/>
<dbReference type="EMBL" id="MIGC01000308">
    <property type="protein sequence ID" value="PHJ25343.1"/>
    <property type="molecule type" value="Genomic_DNA"/>
</dbReference>
<dbReference type="Pfam" id="PF00009">
    <property type="entry name" value="GTP_EFTU"/>
    <property type="match status" value="1"/>
</dbReference>
<dbReference type="InterPro" id="IPR054696">
    <property type="entry name" value="GTP-eEF1A_C"/>
</dbReference>
<keyword evidence="7" id="KW-1185">Reference proteome</keyword>
<evidence type="ECO:0000256" key="2">
    <source>
        <dbReference type="ARBA" id="ARBA00022741"/>
    </source>
</evidence>
<dbReference type="RefSeq" id="XP_067927015.1">
    <property type="nucleotide sequence ID" value="XM_068061009.1"/>
</dbReference>
<comment type="caution">
    <text evidence="6">The sequence shown here is derived from an EMBL/GenBank/DDBJ whole genome shotgun (WGS) entry which is preliminary data.</text>
</comment>
<dbReference type="InterPro" id="IPR009000">
    <property type="entry name" value="Transl_B-barrel_sf"/>
</dbReference>
<feature type="domain" description="Tr-type G" evidence="5">
    <location>
        <begin position="219"/>
        <end position="439"/>
    </location>
</feature>
<feature type="compositionally biased region" description="Low complexity" evidence="4">
    <location>
        <begin position="174"/>
        <end position="193"/>
    </location>
</feature>
<dbReference type="InterPro" id="IPR009001">
    <property type="entry name" value="Transl_elong_EF1A/Init_IF2_C"/>
</dbReference>
<dbReference type="PANTHER" id="PTHR23115">
    <property type="entry name" value="TRANSLATION FACTOR"/>
    <property type="match status" value="1"/>
</dbReference>
<dbReference type="InterPro" id="IPR000795">
    <property type="entry name" value="T_Tr_GTP-bd_dom"/>
</dbReference>
<evidence type="ECO:0000256" key="3">
    <source>
        <dbReference type="ARBA" id="ARBA00023134"/>
    </source>
</evidence>
<name>A0A2C6LF73_9APIC</name>
<feature type="compositionally biased region" description="Polar residues" evidence="4">
    <location>
        <begin position="80"/>
        <end position="90"/>
    </location>
</feature>
<keyword evidence="6" id="KW-0251">Elongation factor</keyword>
<keyword evidence="6" id="KW-0648">Protein biosynthesis</keyword>
<dbReference type="GO" id="GO:0003746">
    <property type="term" value="F:translation elongation factor activity"/>
    <property type="evidence" value="ECO:0007669"/>
    <property type="project" value="UniProtKB-KW"/>
</dbReference>
<evidence type="ECO:0000256" key="1">
    <source>
        <dbReference type="ARBA" id="ARBA00007249"/>
    </source>
</evidence>
<dbReference type="Pfam" id="PF22594">
    <property type="entry name" value="GTP-eEF1A_C"/>
    <property type="match status" value="1"/>
</dbReference>
<feature type="compositionally biased region" description="Acidic residues" evidence="4">
    <location>
        <begin position="12"/>
        <end position="32"/>
    </location>
</feature>
<dbReference type="SUPFAM" id="SSF50447">
    <property type="entry name" value="Translation proteins"/>
    <property type="match status" value="1"/>
</dbReference>
<evidence type="ECO:0000313" key="6">
    <source>
        <dbReference type="EMBL" id="PHJ25343.1"/>
    </source>
</evidence>
<dbReference type="Proteomes" id="UP000221165">
    <property type="component" value="Unassembled WGS sequence"/>
</dbReference>
<feature type="region of interest" description="Disordered" evidence="4">
    <location>
        <begin position="1"/>
        <end position="213"/>
    </location>
</feature>
<dbReference type="Gene3D" id="3.40.50.300">
    <property type="entry name" value="P-loop containing nucleotide triphosphate hydrolases"/>
    <property type="match status" value="1"/>
</dbReference>
<dbReference type="PRINTS" id="PR00315">
    <property type="entry name" value="ELONGATNFCT"/>
</dbReference>
<feature type="compositionally biased region" description="Basic and acidic residues" evidence="4">
    <location>
        <begin position="447"/>
        <end position="458"/>
    </location>
</feature>
<accession>A0A2C6LF73</accession>
<feature type="region of interest" description="Disordered" evidence="4">
    <location>
        <begin position="438"/>
        <end position="458"/>
    </location>
</feature>
<dbReference type="InterPro" id="IPR050100">
    <property type="entry name" value="TRAFAC_GTPase_members"/>
</dbReference>
<dbReference type="SUPFAM" id="SSF50465">
    <property type="entry name" value="EF-Tu/eEF-1alpha/eIF2-gamma C-terminal domain"/>
    <property type="match status" value="1"/>
</dbReference>
<keyword evidence="3" id="KW-0342">GTP-binding</keyword>
<protein>
    <submittedName>
        <fullName evidence="6">Elongation factor tu gtp binding domain-containing protein</fullName>
    </submittedName>
</protein>
<proteinExistence type="inferred from homology"/>
<dbReference type="Gene3D" id="2.40.30.10">
    <property type="entry name" value="Translation factors"/>
    <property type="match status" value="2"/>
</dbReference>
<organism evidence="6 7">
    <name type="scientific">Cystoisospora suis</name>
    <dbReference type="NCBI Taxonomy" id="483139"/>
    <lineage>
        <taxon>Eukaryota</taxon>
        <taxon>Sar</taxon>
        <taxon>Alveolata</taxon>
        <taxon>Apicomplexa</taxon>
        <taxon>Conoidasida</taxon>
        <taxon>Coccidia</taxon>
        <taxon>Eucoccidiorida</taxon>
        <taxon>Eimeriorina</taxon>
        <taxon>Sarcocystidae</taxon>
        <taxon>Cystoisospora</taxon>
    </lineage>
</organism>
<dbReference type="OrthoDB" id="330790at2759"/>
<feature type="compositionally biased region" description="Basic and acidic residues" evidence="4">
    <location>
        <begin position="121"/>
        <end position="135"/>
    </location>
</feature>
<evidence type="ECO:0000313" key="7">
    <source>
        <dbReference type="Proteomes" id="UP000221165"/>
    </source>
</evidence>
<reference evidence="6 7" key="1">
    <citation type="journal article" date="2017" name="Int. J. Parasitol.">
        <title>The genome of the protozoan parasite Cystoisospora suis and a reverse vaccinology approach to identify vaccine candidates.</title>
        <authorList>
            <person name="Palmieri N."/>
            <person name="Shrestha A."/>
            <person name="Ruttkowski B."/>
            <person name="Beck T."/>
            <person name="Vogl C."/>
            <person name="Tomley F."/>
            <person name="Blake D.P."/>
            <person name="Joachim A."/>
        </authorList>
    </citation>
    <scope>NUCLEOTIDE SEQUENCE [LARGE SCALE GENOMIC DNA]</scope>
    <source>
        <strain evidence="6 7">Wien I</strain>
    </source>
</reference>
<gene>
    <name evidence="6" type="ORF">CSUI_000802</name>
</gene>
<dbReference type="GO" id="GO:0005525">
    <property type="term" value="F:GTP binding"/>
    <property type="evidence" value="ECO:0007669"/>
    <property type="project" value="UniProtKB-KW"/>
</dbReference>
<dbReference type="SUPFAM" id="SSF52540">
    <property type="entry name" value="P-loop containing nucleoside triphosphate hydrolases"/>
    <property type="match status" value="1"/>
</dbReference>
<keyword evidence="2" id="KW-0547">Nucleotide-binding</keyword>
<evidence type="ECO:0000259" key="5">
    <source>
        <dbReference type="PROSITE" id="PS51722"/>
    </source>
</evidence>
<dbReference type="VEuPathDB" id="ToxoDB:CSUI_000802"/>